<dbReference type="Pfam" id="PF01580">
    <property type="entry name" value="FtsK_SpoIIIE"/>
    <property type="match status" value="1"/>
</dbReference>
<organism evidence="5 6">
    <name type="scientific">Ligilactobacillus faecis</name>
    <dbReference type="NCBI Taxonomy" id="762833"/>
    <lineage>
        <taxon>Bacteria</taxon>
        <taxon>Bacillati</taxon>
        <taxon>Bacillota</taxon>
        <taxon>Bacilli</taxon>
        <taxon>Lactobacillales</taxon>
        <taxon>Lactobacillaceae</taxon>
        <taxon>Ligilactobacillus</taxon>
    </lineage>
</organism>
<keyword evidence="1 3" id="KW-0547">Nucleotide-binding</keyword>
<reference evidence="5 6" key="1">
    <citation type="submission" date="2024-03" db="EMBL/GenBank/DDBJ databases">
        <title>Mouse gut bacterial collection (mGBC) of GemPharmatech.</title>
        <authorList>
            <person name="He Y."/>
            <person name="Dong L."/>
            <person name="Wu D."/>
            <person name="Gao X."/>
            <person name="Lin Z."/>
        </authorList>
    </citation>
    <scope>NUCLEOTIDE SEQUENCE [LARGE SCALE GENOMIC DNA]</scope>
    <source>
        <strain evidence="5 6">15-30</strain>
    </source>
</reference>
<keyword evidence="6" id="KW-1185">Reference proteome</keyword>
<dbReference type="SMART" id="SM00382">
    <property type="entry name" value="AAA"/>
    <property type="match status" value="1"/>
</dbReference>
<name>A0ABV4DS30_9LACO</name>
<dbReference type="EMBL" id="JBCLUF010000021">
    <property type="protein sequence ID" value="MEY8662567.1"/>
    <property type="molecule type" value="Genomic_DNA"/>
</dbReference>
<feature type="binding site" evidence="3">
    <location>
        <begin position="150"/>
        <end position="157"/>
    </location>
    <ligand>
        <name>ATP</name>
        <dbReference type="ChEBI" id="CHEBI:30616"/>
    </ligand>
</feature>
<evidence type="ECO:0000256" key="2">
    <source>
        <dbReference type="ARBA" id="ARBA00022840"/>
    </source>
</evidence>
<sequence length="373" mass="41321">MILSSHKDSDSNDILSYIKSVIMYTLFSDAEQNAEYTIEQMDEGFIFIPIYPITYVIDEAFYNKLFTILNLALTPMYTLIRPLTMQVITLDGKEPSRSRGLLIPARKGKPQRLKGTLSELVTQSKEKGDIPIMDIISWNYVRSPHALITGVSGSGKSYALKYIFKVCSNIGETIAIDPKGSDLARLAKQSGTKDIVIPPFVNSGDGQNGIGGKYLQEVVAVLKQVESEMYARQSRLYQATNRVSTDYRELGIKPVFVFIDELAALMTGASKQVKQDFQETLTRLVVLGREAGIYLVLAMQSARAEYLPTIVRDSISLRVQLGRINSENTRFLFPELSEMPMVPIGGKGSGILSIAGDPRYAGIEPVLTPTILD</sequence>
<evidence type="ECO:0000313" key="6">
    <source>
        <dbReference type="Proteomes" id="UP001565236"/>
    </source>
</evidence>
<dbReference type="Proteomes" id="UP001565236">
    <property type="component" value="Unassembled WGS sequence"/>
</dbReference>
<proteinExistence type="predicted"/>
<evidence type="ECO:0000313" key="5">
    <source>
        <dbReference type="EMBL" id="MEY8662567.1"/>
    </source>
</evidence>
<feature type="domain" description="FtsK" evidence="4">
    <location>
        <begin position="133"/>
        <end position="330"/>
    </location>
</feature>
<protein>
    <submittedName>
        <fullName evidence="5">FtsK/SpoIIIE domain-containing protein</fullName>
    </submittedName>
</protein>
<dbReference type="CDD" id="cd01127">
    <property type="entry name" value="TrwB_TraG_TraD_VirD4"/>
    <property type="match status" value="1"/>
</dbReference>
<dbReference type="PANTHER" id="PTHR22683">
    <property type="entry name" value="SPORULATION PROTEIN RELATED"/>
    <property type="match status" value="1"/>
</dbReference>
<accession>A0ABV4DS30</accession>
<dbReference type="RefSeq" id="WP_172579046.1">
    <property type="nucleotide sequence ID" value="NZ_JBCLUF010000021.1"/>
</dbReference>
<keyword evidence="2 3" id="KW-0067">ATP-binding</keyword>
<dbReference type="InterPro" id="IPR050206">
    <property type="entry name" value="FtsK/SpoIIIE/SftA"/>
</dbReference>
<evidence type="ECO:0000256" key="1">
    <source>
        <dbReference type="ARBA" id="ARBA00022741"/>
    </source>
</evidence>
<evidence type="ECO:0000256" key="3">
    <source>
        <dbReference type="PROSITE-ProRule" id="PRU00289"/>
    </source>
</evidence>
<dbReference type="PANTHER" id="PTHR22683:SF47">
    <property type="entry name" value="FTSK DOMAIN-CONTAINING PROTEIN YDCQ"/>
    <property type="match status" value="1"/>
</dbReference>
<dbReference type="SUPFAM" id="SSF52540">
    <property type="entry name" value="P-loop containing nucleoside triphosphate hydrolases"/>
    <property type="match status" value="1"/>
</dbReference>
<dbReference type="InterPro" id="IPR002543">
    <property type="entry name" value="FtsK_dom"/>
</dbReference>
<dbReference type="InterPro" id="IPR003593">
    <property type="entry name" value="AAA+_ATPase"/>
</dbReference>
<dbReference type="InterPro" id="IPR027417">
    <property type="entry name" value="P-loop_NTPase"/>
</dbReference>
<dbReference type="Gene3D" id="3.40.50.300">
    <property type="entry name" value="P-loop containing nucleotide triphosphate hydrolases"/>
    <property type="match status" value="1"/>
</dbReference>
<gene>
    <name evidence="5" type="ORF">AALT52_06680</name>
</gene>
<comment type="caution">
    <text evidence="5">The sequence shown here is derived from an EMBL/GenBank/DDBJ whole genome shotgun (WGS) entry which is preliminary data.</text>
</comment>
<evidence type="ECO:0000259" key="4">
    <source>
        <dbReference type="PROSITE" id="PS50901"/>
    </source>
</evidence>
<dbReference type="PROSITE" id="PS50901">
    <property type="entry name" value="FTSK"/>
    <property type="match status" value="1"/>
</dbReference>